<dbReference type="EMBL" id="JANIEX010000351">
    <property type="protein sequence ID" value="KAJ3568337.1"/>
    <property type="molecule type" value="Genomic_DNA"/>
</dbReference>
<evidence type="ECO:0000313" key="4">
    <source>
        <dbReference type="Proteomes" id="UP001213000"/>
    </source>
</evidence>
<dbReference type="PANTHER" id="PTHR31005:SF8">
    <property type="entry name" value="DUF4139 DOMAIN-CONTAINING PROTEIN"/>
    <property type="match status" value="1"/>
</dbReference>
<dbReference type="PANTHER" id="PTHR31005">
    <property type="entry name" value="DUF4139 DOMAIN-CONTAINING PROTEIN"/>
    <property type="match status" value="1"/>
</dbReference>
<dbReference type="Proteomes" id="UP001213000">
    <property type="component" value="Unassembled WGS sequence"/>
</dbReference>
<accession>A0AAD5YWD3</accession>
<keyword evidence="4" id="KW-1185">Reference proteome</keyword>
<evidence type="ECO:0000313" key="3">
    <source>
        <dbReference type="EMBL" id="KAJ3568337.1"/>
    </source>
</evidence>
<reference evidence="3" key="1">
    <citation type="submission" date="2022-07" db="EMBL/GenBank/DDBJ databases">
        <title>Genome Sequence of Leucocoprinus birnbaumii.</title>
        <authorList>
            <person name="Buettner E."/>
        </authorList>
    </citation>
    <scope>NUCLEOTIDE SEQUENCE</scope>
    <source>
        <strain evidence="3">VT141</strain>
    </source>
</reference>
<name>A0AAD5YWD3_9AGAR</name>
<dbReference type="Pfam" id="PF13600">
    <property type="entry name" value="DUF4140"/>
    <property type="match status" value="1"/>
</dbReference>
<feature type="domain" description="DUF4140" evidence="2">
    <location>
        <begin position="23"/>
        <end position="126"/>
    </location>
</feature>
<gene>
    <name evidence="3" type="ORF">NP233_g5772</name>
</gene>
<dbReference type="AlphaFoldDB" id="A0AAD5YWD3"/>
<evidence type="ECO:0000259" key="2">
    <source>
        <dbReference type="Pfam" id="PF13600"/>
    </source>
</evidence>
<evidence type="ECO:0000256" key="1">
    <source>
        <dbReference type="SAM" id="Coils"/>
    </source>
</evidence>
<dbReference type="InterPro" id="IPR025554">
    <property type="entry name" value="DUF4140"/>
</dbReference>
<organism evidence="3 4">
    <name type="scientific">Leucocoprinus birnbaumii</name>
    <dbReference type="NCBI Taxonomy" id="56174"/>
    <lineage>
        <taxon>Eukaryota</taxon>
        <taxon>Fungi</taxon>
        <taxon>Dikarya</taxon>
        <taxon>Basidiomycota</taxon>
        <taxon>Agaricomycotina</taxon>
        <taxon>Agaricomycetes</taxon>
        <taxon>Agaricomycetidae</taxon>
        <taxon>Agaricales</taxon>
        <taxon>Agaricineae</taxon>
        <taxon>Agaricaceae</taxon>
        <taxon>Leucocoprinus</taxon>
    </lineage>
</organism>
<sequence length="389" mass="43635">MTQKPRVISLNASSHGEILSLDLFPGCAAVTRVFPLQLEQGQTQVIITDLPSDLNPKLVDVTYDKESGATANTVTCSRKESTDRDLRDRKILIEEALGRCKHTKASLDKFLGSIDVNTRVDVANLEQTMYSYRNVFDDTTKEERRLDRQLEAVNKEIEELHLKEVPTVLTITTDYGSNNSGKAILTVKYVVTTLSWAVRYILHTWEDEQFPGGWKPAATLKYLLVVINQTGEALNNMQYIRLHTVCVSLDSPLQVPWVSEAETEGQELARVEGSIFRLNTERPITIPSDGKQHELTLAEFGMAASISLCVTPQSDPRSYRRGRFKNQSQWNLLSGVARIFISDRFAGQSQINDVGSGEYFDCSLRIEPGITAVTHDPKADNNVWRAVED</sequence>
<feature type="coiled-coil region" evidence="1">
    <location>
        <begin position="136"/>
        <end position="163"/>
    </location>
</feature>
<protein>
    <recommendedName>
        <fullName evidence="2">DUF4140 domain-containing protein</fullName>
    </recommendedName>
</protein>
<keyword evidence="1" id="KW-0175">Coiled coil</keyword>
<proteinExistence type="predicted"/>
<comment type="caution">
    <text evidence="3">The sequence shown here is derived from an EMBL/GenBank/DDBJ whole genome shotgun (WGS) entry which is preliminary data.</text>
</comment>
<dbReference type="InterPro" id="IPR011935">
    <property type="entry name" value="CHP02231"/>
</dbReference>